<comment type="caution">
    <text evidence="1">The sequence shown here is derived from an EMBL/GenBank/DDBJ whole genome shotgun (WGS) entry which is preliminary data.</text>
</comment>
<organism evidence="1 2">
    <name type="scientific">Acetonema longum DSM 6540</name>
    <dbReference type="NCBI Taxonomy" id="1009370"/>
    <lineage>
        <taxon>Bacteria</taxon>
        <taxon>Bacillati</taxon>
        <taxon>Bacillota</taxon>
        <taxon>Negativicutes</taxon>
        <taxon>Acetonemataceae</taxon>
        <taxon>Acetonema</taxon>
    </lineage>
</organism>
<sequence length="152" mass="16822">MNGLSPANFSLRVGQAGPFSVGMPLDKIPRELPVSHIRQNYSISTIFYDRVEPVLALSHSQGVSNAVANIIIYDPRFKTEKGIGVNSRLGELRRAYPNLIIGYDSEGYLAADVPEIAMHFELDTGSIGPDRTKWVRPVALPDDIRVTRVLVF</sequence>
<dbReference type="OrthoDB" id="5622506at2"/>
<gene>
    <name evidence="1" type="ORF">ALO_10139</name>
</gene>
<dbReference type="Proteomes" id="UP000003240">
    <property type="component" value="Unassembled WGS sequence"/>
</dbReference>
<proteinExistence type="predicted"/>
<keyword evidence="2" id="KW-1185">Reference proteome</keyword>
<reference evidence="1 2" key="1">
    <citation type="journal article" date="2011" name="EMBO J.">
        <title>Structural diversity of bacterial flagellar motors.</title>
        <authorList>
            <person name="Chen S."/>
            <person name="Beeby M."/>
            <person name="Murphy G.E."/>
            <person name="Leadbetter J.R."/>
            <person name="Hendrixson D.R."/>
            <person name="Briegel A."/>
            <person name="Li Z."/>
            <person name="Shi J."/>
            <person name="Tocheva E.I."/>
            <person name="Muller A."/>
            <person name="Dobro M.J."/>
            <person name="Jensen G.J."/>
        </authorList>
    </citation>
    <scope>NUCLEOTIDE SEQUENCE [LARGE SCALE GENOMIC DNA]</scope>
    <source>
        <strain evidence="1 2">DSM 6540</strain>
    </source>
</reference>
<evidence type="ECO:0000313" key="1">
    <source>
        <dbReference type="EMBL" id="EGO63972.1"/>
    </source>
</evidence>
<protein>
    <submittedName>
        <fullName evidence="1">Uncharacterized protein</fullName>
    </submittedName>
</protein>
<name>F7NIX5_9FIRM</name>
<evidence type="ECO:0000313" key="2">
    <source>
        <dbReference type="Proteomes" id="UP000003240"/>
    </source>
</evidence>
<dbReference type="STRING" id="1009370.ALO_10139"/>
<dbReference type="EMBL" id="AFGF01000081">
    <property type="protein sequence ID" value="EGO63972.1"/>
    <property type="molecule type" value="Genomic_DNA"/>
</dbReference>
<dbReference type="RefSeq" id="WP_004573305.1">
    <property type="nucleotide sequence ID" value="NZ_AFGF01000081.1"/>
</dbReference>
<dbReference type="AlphaFoldDB" id="F7NIX5"/>
<accession>F7NIX5</accession>